<accession>A0A5B6WRK6</accession>
<protein>
    <submittedName>
        <fullName evidence="2">Parathymosin-like</fullName>
    </submittedName>
</protein>
<evidence type="ECO:0000313" key="2">
    <source>
        <dbReference type="EMBL" id="KAA3483936.1"/>
    </source>
</evidence>
<reference evidence="2" key="1">
    <citation type="submission" date="2019-08" db="EMBL/GenBank/DDBJ databases">
        <authorList>
            <person name="Liu F."/>
        </authorList>
    </citation>
    <scope>NUCLEOTIDE SEQUENCE [LARGE SCALE GENOMIC DNA]</scope>
    <source>
        <strain evidence="2">PA1801</strain>
        <tissue evidence="2">Leaf</tissue>
    </source>
</reference>
<dbReference type="Proteomes" id="UP000325315">
    <property type="component" value="Unassembled WGS sequence"/>
</dbReference>
<proteinExistence type="predicted"/>
<evidence type="ECO:0000313" key="3">
    <source>
        <dbReference type="Proteomes" id="UP000325315"/>
    </source>
</evidence>
<dbReference type="AlphaFoldDB" id="A0A5B6WRK6"/>
<dbReference type="EMBL" id="SMMG02000002">
    <property type="protein sequence ID" value="KAA3483936.1"/>
    <property type="molecule type" value="Genomic_DNA"/>
</dbReference>
<organism evidence="2 3">
    <name type="scientific">Gossypium australe</name>
    <dbReference type="NCBI Taxonomy" id="47621"/>
    <lineage>
        <taxon>Eukaryota</taxon>
        <taxon>Viridiplantae</taxon>
        <taxon>Streptophyta</taxon>
        <taxon>Embryophyta</taxon>
        <taxon>Tracheophyta</taxon>
        <taxon>Spermatophyta</taxon>
        <taxon>Magnoliopsida</taxon>
        <taxon>eudicotyledons</taxon>
        <taxon>Gunneridae</taxon>
        <taxon>Pentapetalae</taxon>
        <taxon>rosids</taxon>
        <taxon>malvids</taxon>
        <taxon>Malvales</taxon>
        <taxon>Malvaceae</taxon>
        <taxon>Malvoideae</taxon>
        <taxon>Gossypium</taxon>
    </lineage>
</organism>
<comment type="caution">
    <text evidence="2">The sequence shown here is derived from an EMBL/GenBank/DDBJ whole genome shotgun (WGS) entry which is preliminary data.</text>
</comment>
<dbReference type="OrthoDB" id="851261at2759"/>
<name>A0A5B6WRK6_9ROSI</name>
<keyword evidence="3" id="KW-1185">Reference proteome</keyword>
<feature type="region of interest" description="Disordered" evidence="1">
    <location>
        <begin position="54"/>
        <end position="111"/>
    </location>
</feature>
<evidence type="ECO:0000256" key="1">
    <source>
        <dbReference type="SAM" id="MobiDB-lite"/>
    </source>
</evidence>
<sequence length="111" mass="12675">MHRGDKSLFYSIKNLAEDVNYIGNKEDKLRSKGKEHVKAIELRSGKVLSSLENPTLEVVMEKTDDPQDESLEAEKEPRPKEVKTPSVEPEKETPKDAEITKIPFPSRLEEK</sequence>
<feature type="compositionally biased region" description="Basic and acidic residues" evidence="1">
    <location>
        <begin position="72"/>
        <end position="99"/>
    </location>
</feature>
<gene>
    <name evidence="2" type="ORF">EPI10_006057</name>
</gene>